<feature type="compositionally biased region" description="Polar residues" evidence="1">
    <location>
        <begin position="31"/>
        <end position="47"/>
    </location>
</feature>
<feature type="region of interest" description="Disordered" evidence="1">
    <location>
        <begin position="187"/>
        <end position="235"/>
    </location>
</feature>
<evidence type="ECO:0000256" key="2">
    <source>
        <dbReference type="SAM" id="Phobius"/>
    </source>
</evidence>
<reference evidence="3" key="3">
    <citation type="submission" date="2015-02" db="UniProtKB">
        <authorList>
            <consortium name="EnsemblProtists"/>
        </authorList>
    </citation>
    <scope>IDENTIFICATION</scope>
    <source>
        <strain evidence="3">DAOM BR144</strain>
    </source>
</reference>
<dbReference type="AlphaFoldDB" id="K3XAL2"/>
<evidence type="ECO:0000313" key="3">
    <source>
        <dbReference type="EnsemblProtists" id="PYU1_T014261"/>
    </source>
</evidence>
<organism evidence="3 4">
    <name type="scientific">Globisporangium ultimum (strain ATCC 200006 / CBS 805.95 / DAOM BR144)</name>
    <name type="common">Pythium ultimum</name>
    <dbReference type="NCBI Taxonomy" id="431595"/>
    <lineage>
        <taxon>Eukaryota</taxon>
        <taxon>Sar</taxon>
        <taxon>Stramenopiles</taxon>
        <taxon>Oomycota</taxon>
        <taxon>Peronosporomycetes</taxon>
        <taxon>Pythiales</taxon>
        <taxon>Pythiaceae</taxon>
        <taxon>Globisporangium</taxon>
    </lineage>
</organism>
<keyword evidence="2" id="KW-1133">Transmembrane helix</keyword>
<name>K3XAL2_GLOUD</name>
<proteinExistence type="predicted"/>
<feature type="compositionally biased region" description="Low complexity" evidence="1">
    <location>
        <begin position="223"/>
        <end position="235"/>
    </location>
</feature>
<dbReference type="Proteomes" id="UP000019132">
    <property type="component" value="Unassembled WGS sequence"/>
</dbReference>
<feature type="region of interest" description="Disordered" evidence="1">
    <location>
        <begin position="90"/>
        <end position="124"/>
    </location>
</feature>
<keyword evidence="2" id="KW-0812">Transmembrane</keyword>
<protein>
    <submittedName>
        <fullName evidence="3">Uncharacterized protein</fullName>
    </submittedName>
</protein>
<feature type="region of interest" description="Disordered" evidence="1">
    <location>
        <begin position="21"/>
        <end position="67"/>
    </location>
</feature>
<feature type="compositionally biased region" description="Pro residues" evidence="1">
    <location>
        <begin position="110"/>
        <end position="120"/>
    </location>
</feature>
<accession>K3XAL2</accession>
<dbReference type="EMBL" id="GL376600">
    <property type="status" value="NOT_ANNOTATED_CDS"/>
    <property type="molecule type" value="Genomic_DNA"/>
</dbReference>
<reference evidence="4" key="2">
    <citation type="submission" date="2010-04" db="EMBL/GenBank/DDBJ databases">
        <authorList>
            <person name="Buell R."/>
            <person name="Hamilton J."/>
            <person name="Hostetler J."/>
        </authorList>
    </citation>
    <scope>NUCLEOTIDE SEQUENCE [LARGE SCALE GENOMIC DNA]</scope>
    <source>
        <strain evidence="4">DAOM:BR144</strain>
    </source>
</reference>
<dbReference type="HOGENOM" id="CLU_935318_0_0_1"/>
<feature type="transmembrane region" description="Helical" evidence="2">
    <location>
        <begin position="257"/>
        <end position="276"/>
    </location>
</feature>
<dbReference type="InParanoid" id="K3XAL2"/>
<keyword evidence="2" id="KW-0472">Membrane</keyword>
<dbReference type="VEuPathDB" id="FungiDB:PYU1_G014231"/>
<keyword evidence="4" id="KW-1185">Reference proteome</keyword>
<reference evidence="4" key="1">
    <citation type="journal article" date="2010" name="Genome Biol.">
        <title>Genome sequence of the necrotrophic plant pathogen Pythium ultimum reveals original pathogenicity mechanisms and effector repertoire.</title>
        <authorList>
            <person name="Levesque C.A."/>
            <person name="Brouwer H."/>
            <person name="Cano L."/>
            <person name="Hamilton J.P."/>
            <person name="Holt C."/>
            <person name="Huitema E."/>
            <person name="Raffaele S."/>
            <person name="Robideau G.P."/>
            <person name="Thines M."/>
            <person name="Win J."/>
            <person name="Zerillo M.M."/>
            <person name="Beakes G.W."/>
            <person name="Boore J.L."/>
            <person name="Busam D."/>
            <person name="Dumas B."/>
            <person name="Ferriera S."/>
            <person name="Fuerstenberg S.I."/>
            <person name="Gachon C.M."/>
            <person name="Gaulin E."/>
            <person name="Govers F."/>
            <person name="Grenville-Briggs L."/>
            <person name="Horner N."/>
            <person name="Hostetler J."/>
            <person name="Jiang R.H."/>
            <person name="Johnson J."/>
            <person name="Krajaejun T."/>
            <person name="Lin H."/>
            <person name="Meijer H.J."/>
            <person name="Moore B."/>
            <person name="Morris P."/>
            <person name="Phuntmart V."/>
            <person name="Puiu D."/>
            <person name="Shetty J."/>
            <person name="Stajich J.E."/>
            <person name="Tripathy S."/>
            <person name="Wawra S."/>
            <person name="van West P."/>
            <person name="Whitty B.R."/>
            <person name="Coutinho P.M."/>
            <person name="Henrissat B."/>
            <person name="Martin F."/>
            <person name="Thomas P.D."/>
            <person name="Tyler B.M."/>
            <person name="De Vries R.P."/>
            <person name="Kamoun S."/>
            <person name="Yandell M."/>
            <person name="Tisserat N."/>
            <person name="Buell C.R."/>
        </authorList>
    </citation>
    <scope>NUCLEOTIDE SEQUENCE</scope>
    <source>
        <strain evidence="4">DAOM:BR144</strain>
    </source>
</reference>
<sequence length="301" mass="31428">MTMTTMPETDAGYDIVSSVKANSAVRDDDASSSISEHANDLRGSTRTAHSKRLRKSSDGSSSKEPFVFKANDDLEVRSLNFQDLLTARTLRPDSSADGDKAGSSSKQKPKPSPSRTPRPTPSTIKAESLSFSADDAVAEAIQSATPTPVPVVVTVLPTPVPVTVAPAPTVTVTPVLAVVPTLTPKVTPTPVRTRAPVSTATPPPVQTTEPITLPESPNKQDELSSTSSASKGSLATDQLVNNSTVKSGLNPTGFDDSIIVIILGGVGAIAVVVLVMSKKISKETGDDEALRDRSSFGVMRI</sequence>
<evidence type="ECO:0000313" key="4">
    <source>
        <dbReference type="Proteomes" id="UP000019132"/>
    </source>
</evidence>
<dbReference type="EnsemblProtists" id="PYU1_T014261">
    <property type="protein sequence ID" value="PYU1_T014261"/>
    <property type="gene ID" value="PYU1_G014231"/>
</dbReference>
<feature type="compositionally biased region" description="Low complexity" evidence="1">
    <location>
        <begin position="187"/>
        <end position="197"/>
    </location>
</feature>
<evidence type="ECO:0000256" key="1">
    <source>
        <dbReference type="SAM" id="MobiDB-lite"/>
    </source>
</evidence>
<dbReference type="eggNOG" id="ENOG502T33P">
    <property type="taxonomic scope" value="Eukaryota"/>
</dbReference>